<dbReference type="EMBL" id="CAUOFW020000447">
    <property type="protein sequence ID" value="CAK9134376.1"/>
    <property type="molecule type" value="Genomic_DNA"/>
</dbReference>
<feature type="compositionally biased region" description="Polar residues" evidence="1">
    <location>
        <begin position="120"/>
        <end position="132"/>
    </location>
</feature>
<keyword evidence="3" id="KW-1185">Reference proteome</keyword>
<accession>A0ABC8QNV8</accession>
<reference evidence="2 3" key="1">
    <citation type="submission" date="2024-02" db="EMBL/GenBank/DDBJ databases">
        <authorList>
            <person name="Vignale AGUSTIN F."/>
            <person name="Sosa J E."/>
            <person name="Modenutti C."/>
        </authorList>
    </citation>
    <scope>NUCLEOTIDE SEQUENCE [LARGE SCALE GENOMIC DNA]</scope>
</reference>
<dbReference type="AlphaFoldDB" id="A0ABC8QNV8"/>
<proteinExistence type="predicted"/>
<name>A0ABC8QNV8_9AQUA</name>
<gene>
    <name evidence="2" type="ORF">ILEXP_LOCUS1312</name>
</gene>
<feature type="compositionally biased region" description="Low complexity" evidence="1">
    <location>
        <begin position="206"/>
        <end position="221"/>
    </location>
</feature>
<feature type="region of interest" description="Disordered" evidence="1">
    <location>
        <begin position="82"/>
        <end position="140"/>
    </location>
</feature>
<feature type="compositionally biased region" description="Low complexity" evidence="1">
    <location>
        <begin position="95"/>
        <end position="118"/>
    </location>
</feature>
<protein>
    <submittedName>
        <fullName evidence="2">Uncharacterized protein</fullName>
    </submittedName>
</protein>
<feature type="compositionally biased region" description="Basic residues" evidence="1">
    <location>
        <begin position="246"/>
        <end position="266"/>
    </location>
</feature>
<organism evidence="2 3">
    <name type="scientific">Ilex paraguariensis</name>
    <name type="common">yerba mate</name>
    <dbReference type="NCBI Taxonomy" id="185542"/>
    <lineage>
        <taxon>Eukaryota</taxon>
        <taxon>Viridiplantae</taxon>
        <taxon>Streptophyta</taxon>
        <taxon>Embryophyta</taxon>
        <taxon>Tracheophyta</taxon>
        <taxon>Spermatophyta</taxon>
        <taxon>Magnoliopsida</taxon>
        <taxon>eudicotyledons</taxon>
        <taxon>Gunneridae</taxon>
        <taxon>Pentapetalae</taxon>
        <taxon>asterids</taxon>
        <taxon>campanulids</taxon>
        <taxon>Aquifoliales</taxon>
        <taxon>Aquifoliaceae</taxon>
        <taxon>Ilex</taxon>
    </lineage>
</organism>
<sequence length="266" mass="29671">MEDDWGLQAVVRGCATTATTSSFSTTTCSIDDYSLSSFEPQGYDHFLCFPDLLEARSQSGMAELHDLYKPFFPKSQPLSPQNLPISPLSVLGGLQDQSQPQQQKQQQRQHQKQLQAKQSVGGSAATSHTLSPRSKRRKNQLKRVLMYQQRVYLLTCGLGESMDKNPSKAHLTQGDITDVAPQRVVWPENKWSETDLTRVCSLSPTPASTTTLSPLTGALSPVVPVRSQPPLKPSPTMKLSSPLAHLRSHRRRVSPRQQKRQRAEKR</sequence>
<comment type="caution">
    <text evidence="2">The sequence shown here is derived from an EMBL/GenBank/DDBJ whole genome shotgun (WGS) entry which is preliminary data.</text>
</comment>
<evidence type="ECO:0000256" key="1">
    <source>
        <dbReference type="SAM" id="MobiDB-lite"/>
    </source>
</evidence>
<evidence type="ECO:0000313" key="3">
    <source>
        <dbReference type="Proteomes" id="UP001642360"/>
    </source>
</evidence>
<dbReference type="Proteomes" id="UP001642360">
    <property type="component" value="Unassembled WGS sequence"/>
</dbReference>
<evidence type="ECO:0000313" key="2">
    <source>
        <dbReference type="EMBL" id="CAK9134376.1"/>
    </source>
</evidence>
<feature type="region of interest" description="Disordered" evidence="1">
    <location>
        <begin position="206"/>
        <end position="266"/>
    </location>
</feature>